<gene>
    <name evidence="4 7" type="primary">whiA</name>
    <name evidence="7" type="ORF">IAB70_06920</name>
</gene>
<comment type="caution">
    <text evidence="7">The sequence shown here is derived from an EMBL/GenBank/DDBJ whole genome shotgun (WGS) entry which is preliminary data.</text>
</comment>
<dbReference type="Pfam" id="PF02650">
    <property type="entry name" value="HTH_WhiA"/>
    <property type="match status" value="1"/>
</dbReference>
<reference evidence="7" key="2">
    <citation type="journal article" date="2021" name="PeerJ">
        <title>Extensive microbial diversity within the chicken gut microbiome revealed by metagenomics and culture.</title>
        <authorList>
            <person name="Gilroy R."/>
            <person name="Ravi A."/>
            <person name="Getino M."/>
            <person name="Pursley I."/>
            <person name="Horton D.L."/>
            <person name="Alikhan N.F."/>
            <person name="Baker D."/>
            <person name="Gharbi K."/>
            <person name="Hall N."/>
            <person name="Watson M."/>
            <person name="Adriaenssens E.M."/>
            <person name="Foster-Nyarko E."/>
            <person name="Jarju S."/>
            <person name="Secka A."/>
            <person name="Antonio M."/>
            <person name="Oren A."/>
            <person name="Chaudhuri R.R."/>
            <person name="La Ragione R."/>
            <person name="Hildebrand F."/>
            <person name="Pallen M.J."/>
        </authorList>
    </citation>
    <scope>NUCLEOTIDE SEQUENCE</scope>
    <source>
        <strain evidence="7">CHK195-15760</strain>
    </source>
</reference>
<dbReference type="GO" id="GO:0003677">
    <property type="term" value="F:DNA binding"/>
    <property type="evidence" value="ECO:0007669"/>
    <property type="project" value="UniProtKB-UniRule"/>
</dbReference>
<reference evidence="7" key="1">
    <citation type="submission" date="2020-10" db="EMBL/GenBank/DDBJ databases">
        <authorList>
            <person name="Gilroy R."/>
        </authorList>
    </citation>
    <scope>NUCLEOTIDE SEQUENCE</scope>
    <source>
        <strain evidence="7">CHK195-15760</strain>
    </source>
</reference>
<evidence type="ECO:0000256" key="1">
    <source>
        <dbReference type="ARBA" id="ARBA00022618"/>
    </source>
</evidence>
<keyword evidence="1 4" id="KW-0132">Cell division</keyword>
<evidence type="ECO:0000256" key="4">
    <source>
        <dbReference type="HAMAP-Rule" id="MF_01420"/>
    </source>
</evidence>
<dbReference type="EMBL" id="DVNH01000051">
    <property type="protein sequence ID" value="HIU52323.1"/>
    <property type="molecule type" value="Genomic_DNA"/>
</dbReference>
<dbReference type="InterPro" id="IPR027434">
    <property type="entry name" value="Homing_endonucl"/>
</dbReference>
<dbReference type="NCBIfam" id="TIGR00647">
    <property type="entry name" value="DNA_bind_WhiA"/>
    <property type="match status" value="1"/>
</dbReference>
<feature type="domain" description="Sporulation regulator WhiA C-terminal" evidence="5">
    <location>
        <begin position="207"/>
        <end position="290"/>
    </location>
</feature>
<sequence length="294" mass="34272">MSFSSQIKEEISKMNTFKNKKLIQYEFIGYLMMDNVNVVKNKIKFSTENEYNINRFHKLLNTLEIDYHIELQGRNYVITCLREKVLEFVTIEDKKIKILSQKLEELQKEEEVKAFIRGCFLGGGSMNDPNKKYHTEMIFSSKENAELVKNILKNYEIKLKELQRKSGYSLYLKEGEEISRFLALIGASTAMLKFEEIRVLKETRNHVNRMVNCETANLNKTIHAAVKQIEAIKKIKKAKKFEELPESLKEIADLRVEHPDISLIELGKMLKEPVGKSGVNYRLKKIVEIAEELS</sequence>
<evidence type="ECO:0000256" key="2">
    <source>
        <dbReference type="ARBA" id="ARBA00023125"/>
    </source>
</evidence>
<dbReference type="HAMAP" id="MF_01420">
    <property type="entry name" value="HTH_type_WhiA"/>
    <property type="match status" value="1"/>
</dbReference>
<keyword evidence="3 4" id="KW-0131">Cell cycle</keyword>
<dbReference type="InterPro" id="IPR039518">
    <property type="entry name" value="WhiA_LAGLIDADG_dom"/>
</dbReference>
<comment type="function">
    <text evidence="4">Involved in cell division and chromosome segregation.</text>
</comment>
<dbReference type="Gene3D" id="3.10.28.10">
    <property type="entry name" value="Homing endonucleases"/>
    <property type="match status" value="1"/>
</dbReference>
<dbReference type="AlphaFoldDB" id="A0A9D1M2C4"/>
<name>A0A9D1M2C4_9FIRM</name>
<dbReference type="PANTHER" id="PTHR37307:SF1">
    <property type="entry name" value="CELL DIVISION PROTEIN WHIA-RELATED"/>
    <property type="match status" value="1"/>
</dbReference>
<evidence type="ECO:0000313" key="7">
    <source>
        <dbReference type="EMBL" id="HIU52323.1"/>
    </source>
</evidence>
<dbReference type="Pfam" id="PF14527">
    <property type="entry name" value="LAGLIDADG_WhiA"/>
    <property type="match status" value="1"/>
</dbReference>
<evidence type="ECO:0000259" key="5">
    <source>
        <dbReference type="Pfam" id="PF02650"/>
    </source>
</evidence>
<dbReference type="GO" id="GO:0051301">
    <property type="term" value="P:cell division"/>
    <property type="evidence" value="ECO:0007669"/>
    <property type="project" value="UniProtKB-UniRule"/>
</dbReference>
<dbReference type="PANTHER" id="PTHR37307">
    <property type="entry name" value="CELL DIVISION PROTEIN WHIA-RELATED"/>
    <property type="match status" value="1"/>
</dbReference>
<protein>
    <recommendedName>
        <fullName evidence="4">Probable cell division protein WhiA</fullName>
    </recommendedName>
</protein>
<organism evidence="7 8">
    <name type="scientific">Candidatus Merdicola faecigallinarum</name>
    <dbReference type="NCBI Taxonomy" id="2840862"/>
    <lineage>
        <taxon>Bacteria</taxon>
        <taxon>Bacillati</taxon>
        <taxon>Bacillota</taxon>
        <taxon>Clostridia</taxon>
        <taxon>Candidatus Merdicola</taxon>
    </lineage>
</organism>
<comment type="similarity">
    <text evidence="4">Belongs to the WhiA family.</text>
</comment>
<dbReference type="SUPFAM" id="SSF55608">
    <property type="entry name" value="Homing endonucleases"/>
    <property type="match status" value="1"/>
</dbReference>
<accession>A0A9D1M2C4</accession>
<dbReference type="Proteomes" id="UP000824093">
    <property type="component" value="Unassembled WGS sequence"/>
</dbReference>
<keyword evidence="2 4" id="KW-0238">DNA-binding</keyword>
<evidence type="ECO:0000259" key="6">
    <source>
        <dbReference type="Pfam" id="PF14527"/>
    </source>
</evidence>
<evidence type="ECO:0000313" key="8">
    <source>
        <dbReference type="Proteomes" id="UP000824093"/>
    </source>
</evidence>
<dbReference type="GO" id="GO:0043937">
    <property type="term" value="P:regulation of sporulation"/>
    <property type="evidence" value="ECO:0007669"/>
    <property type="project" value="InterPro"/>
</dbReference>
<evidence type="ECO:0000256" key="3">
    <source>
        <dbReference type="ARBA" id="ARBA00023306"/>
    </source>
</evidence>
<feature type="domain" description="WhiA LAGLIDADG-like" evidence="6">
    <location>
        <begin position="113"/>
        <end position="204"/>
    </location>
</feature>
<proteinExistence type="inferred from homology"/>
<dbReference type="InterPro" id="IPR003802">
    <property type="entry name" value="Sporulation_regulator_WhiA"/>
</dbReference>
<dbReference type="InterPro" id="IPR023054">
    <property type="entry name" value="Sporulation_regulator_WhiA_C"/>
</dbReference>